<dbReference type="Ensembl" id="ENSZLMT00000014293.1">
    <property type="protein sequence ID" value="ENSZLMP00000013900.1"/>
    <property type="gene ID" value="ENSZLMG00000009693.1"/>
</dbReference>
<accession>A0A8D2PIV4</accession>
<reference evidence="2" key="2">
    <citation type="submission" date="2025-09" db="UniProtKB">
        <authorList>
            <consortium name="Ensembl"/>
        </authorList>
    </citation>
    <scope>IDENTIFICATION</scope>
</reference>
<feature type="compositionally biased region" description="Polar residues" evidence="1">
    <location>
        <begin position="14"/>
        <end position="35"/>
    </location>
</feature>
<evidence type="ECO:0000313" key="2">
    <source>
        <dbReference type="Ensembl" id="ENSZLMP00000013900.1"/>
    </source>
</evidence>
<keyword evidence="3" id="KW-1185">Reference proteome</keyword>
<dbReference type="AlphaFoldDB" id="A0A8D2PIV4"/>
<evidence type="ECO:0000256" key="1">
    <source>
        <dbReference type="SAM" id="MobiDB-lite"/>
    </source>
</evidence>
<name>A0A8D2PIV4_ZOSLA</name>
<reference evidence="2" key="1">
    <citation type="submission" date="2025-08" db="UniProtKB">
        <authorList>
            <consortium name="Ensembl"/>
        </authorList>
    </citation>
    <scope>IDENTIFICATION</scope>
</reference>
<evidence type="ECO:0000313" key="3">
    <source>
        <dbReference type="Proteomes" id="UP000694401"/>
    </source>
</evidence>
<feature type="region of interest" description="Disordered" evidence="1">
    <location>
        <begin position="1"/>
        <end position="49"/>
    </location>
</feature>
<proteinExistence type="predicted"/>
<organism evidence="2 3">
    <name type="scientific">Zosterops lateralis melanops</name>
    <dbReference type="NCBI Taxonomy" id="1220523"/>
    <lineage>
        <taxon>Eukaryota</taxon>
        <taxon>Metazoa</taxon>
        <taxon>Chordata</taxon>
        <taxon>Craniata</taxon>
        <taxon>Vertebrata</taxon>
        <taxon>Euteleostomi</taxon>
        <taxon>Archelosauria</taxon>
        <taxon>Archosauria</taxon>
        <taxon>Dinosauria</taxon>
        <taxon>Saurischia</taxon>
        <taxon>Theropoda</taxon>
        <taxon>Coelurosauria</taxon>
        <taxon>Aves</taxon>
        <taxon>Neognathae</taxon>
        <taxon>Neoaves</taxon>
        <taxon>Telluraves</taxon>
        <taxon>Australaves</taxon>
        <taxon>Passeriformes</taxon>
        <taxon>Sylvioidea</taxon>
        <taxon>Zosteropidae</taxon>
        <taxon>Zosterops</taxon>
    </lineage>
</organism>
<sequence length="127" mass="14237">MKLSSGMKKLAAQRPTSTSSFRNQNLQAVNISRTEPLTAPPRDTSPSPVACPYPLWSCARQSELERTFSSRAACARWKQAVPKQTRYTAEEPTSCSQSLPPGRCWPWQVAWIWASMRGTWGLHMVSP</sequence>
<protein>
    <submittedName>
        <fullName evidence="2">Uncharacterized protein</fullName>
    </submittedName>
</protein>
<dbReference type="Proteomes" id="UP000694401">
    <property type="component" value="Unassembled WGS sequence"/>
</dbReference>